<protein>
    <submittedName>
        <fullName evidence="1">Uncharacterized protein</fullName>
    </submittedName>
</protein>
<name>A0AAF0KYG5_9CAUD</name>
<dbReference type="Proteomes" id="UP001223176">
    <property type="component" value="Segment"/>
</dbReference>
<keyword evidence="2" id="KW-1185">Reference proteome</keyword>
<evidence type="ECO:0000313" key="1">
    <source>
        <dbReference type="EMBL" id="WHS68348.1"/>
    </source>
</evidence>
<organism evidence="1 2">
    <name type="scientific">phage PKM.Lu.22.1</name>
    <dbReference type="NCBI Taxonomy" id="3049197"/>
    <lineage>
        <taxon>Viruses</taxon>
        <taxon>Duplodnaviria</taxon>
        <taxon>Heunggongvirae</taxon>
        <taxon>Uroviricota</taxon>
        <taxon>Caudoviricetes</taxon>
        <taxon>Grimontviridae</taxon>
    </lineage>
</organism>
<reference evidence="1" key="1">
    <citation type="submission" date="2023-04" db="EMBL/GenBank/DDBJ databases">
        <title>Isolation and Characterization of Novel Plasmid-specific Phages Infecting Bacteria Carrying Diverse Conjugative Plasmids.</title>
        <authorList>
            <person name="Parra B."/>
            <person name="Cockx B."/>
            <person name="Lutz V.T."/>
            <person name="Bronsted L."/>
            <person name="Smets B.F."/>
            <person name="Dechesne A."/>
        </authorList>
    </citation>
    <scope>NUCLEOTIDE SEQUENCE</scope>
</reference>
<accession>A0AAF0KYG5</accession>
<evidence type="ECO:0000313" key="2">
    <source>
        <dbReference type="Proteomes" id="UP001223176"/>
    </source>
</evidence>
<proteinExistence type="predicted"/>
<sequence>MSVQYRVMFKDGKSFRAQGICFGKMGVNRWHEQRLINPDRPTQMFTPVEASNIRERDGHQQKYIDFEVEYGISHMWSAPMDTHGDGEYPEEFYRIESQQSRIKYMLDTCGPNYFSEMKLLLEELPMYKSWVKVHPKLGVIRFHIGKRKADEFMLAMSLFRNLCNYGGFVTAYKEALHCGYTRRFAAIIAHFFNITVNKSEFSGKVDKYYQPIRTGEYNWFSPDTIGSQGLINLLNQNVDKFDYVQDTWKNQRGYYRDSHFKSLEVVFDDRYKGIYWNWRTNSRDVARERDTFGDIDTDHSNAVRHRKMVDAFSIAGDEVIPGVQEWNSVVGFYIAGPTSGSQDCPYSPVHSAMNKRDAEAAIAALAAFAEANGYNPKY</sequence>
<dbReference type="EMBL" id="OQ829281">
    <property type="protein sequence ID" value="WHS68348.1"/>
    <property type="molecule type" value="Genomic_DNA"/>
</dbReference>